<protein>
    <submittedName>
        <fullName evidence="2">Glyoxalase</fullName>
    </submittedName>
</protein>
<dbReference type="Proteomes" id="UP000062833">
    <property type="component" value="Chromosome"/>
</dbReference>
<dbReference type="RefSeq" id="WP_062006956.1">
    <property type="nucleotide sequence ID" value="NZ_CP012677.1"/>
</dbReference>
<evidence type="ECO:0000313" key="3">
    <source>
        <dbReference type="Proteomes" id="UP000062833"/>
    </source>
</evidence>
<dbReference type="SUPFAM" id="SSF54593">
    <property type="entry name" value="Glyoxalase/Bleomycin resistance protein/Dihydroxybiphenyl dioxygenase"/>
    <property type="match status" value="1"/>
</dbReference>
<dbReference type="EMBL" id="CP012677">
    <property type="protein sequence ID" value="ALE92432.1"/>
    <property type="molecule type" value="Genomic_DNA"/>
</dbReference>
<dbReference type="InterPro" id="IPR037523">
    <property type="entry name" value="VOC_core"/>
</dbReference>
<gene>
    <name evidence="2" type="ORF">AOC05_09095</name>
</gene>
<reference evidence="3" key="1">
    <citation type="submission" date="2015-09" db="EMBL/GenBank/DDBJ databases">
        <title>Complete genome of Arthrobacter alpinus strain R3.8.</title>
        <authorList>
            <person name="See-Too W.S."/>
            <person name="Chan K.G."/>
        </authorList>
    </citation>
    <scope>NUCLEOTIDE SEQUENCE [LARGE SCALE GENOMIC DNA]</scope>
    <source>
        <strain evidence="3">R3.8</strain>
    </source>
</reference>
<organism evidence="2 3">
    <name type="scientific">Arthrobacter alpinus</name>
    <dbReference type="NCBI Taxonomy" id="656366"/>
    <lineage>
        <taxon>Bacteria</taxon>
        <taxon>Bacillati</taxon>
        <taxon>Actinomycetota</taxon>
        <taxon>Actinomycetes</taxon>
        <taxon>Micrococcales</taxon>
        <taxon>Micrococcaceae</taxon>
        <taxon>Arthrobacter</taxon>
    </lineage>
</organism>
<dbReference type="Gene3D" id="3.10.180.10">
    <property type="entry name" value="2,3-Dihydroxybiphenyl 1,2-Dioxygenase, domain 1"/>
    <property type="match status" value="1"/>
</dbReference>
<feature type="domain" description="VOC" evidence="1">
    <location>
        <begin position="8"/>
        <end position="132"/>
    </location>
</feature>
<dbReference type="Pfam" id="PF13669">
    <property type="entry name" value="Glyoxalase_4"/>
    <property type="match status" value="1"/>
</dbReference>
<dbReference type="InterPro" id="IPR029068">
    <property type="entry name" value="Glyas_Bleomycin-R_OHBP_Dase"/>
</dbReference>
<sequence>MGLVPTGRLHHLELWVQDYSRAKLSLGWLLERCGYVLESEWAHGGSWQGAGEYIVLEAGPAVAGSHERRRAGLNHLALVAGPPSNVEALAAEALHHGWTLMFVDKHPHAGGAEHYGAYMENADGFEVELVAV</sequence>
<dbReference type="AlphaFoldDB" id="A0A0M5LXE4"/>
<dbReference type="PROSITE" id="PS51819">
    <property type="entry name" value="VOC"/>
    <property type="match status" value="1"/>
</dbReference>
<dbReference type="KEGG" id="aaq:AOC05_09095"/>
<evidence type="ECO:0000313" key="2">
    <source>
        <dbReference type="EMBL" id="ALE92432.1"/>
    </source>
</evidence>
<keyword evidence="3" id="KW-1185">Reference proteome</keyword>
<proteinExistence type="predicted"/>
<dbReference type="PATRIC" id="fig|656366.3.peg.1975"/>
<evidence type="ECO:0000259" key="1">
    <source>
        <dbReference type="PROSITE" id="PS51819"/>
    </source>
</evidence>
<name>A0A0M5LXE4_9MICC</name>
<accession>A0A0M5LXE4</accession>